<dbReference type="Proteomes" id="UP000694388">
    <property type="component" value="Unplaced"/>
</dbReference>
<feature type="domain" description="Reverse transcriptase" evidence="1">
    <location>
        <begin position="1"/>
        <end position="155"/>
    </location>
</feature>
<dbReference type="SUPFAM" id="SSF56672">
    <property type="entry name" value="DNA/RNA polymerases"/>
    <property type="match status" value="1"/>
</dbReference>
<dbReference type="AlphaFoldDB" id="A0A8C4QFJ7"/>
<protein>
    <recommendedName>
        <fullName evidence="1">Reverse transcriptase domain-containing protein</fullName>
    </recommendedName>
</protein>
<evidence type="ECO:0000259" key="1">
    <source>
        <dbReference type="PROSITE" id="PS50878"/>
    </source>
</evidence>
<dbReference type="PANTHER" id="PTHR33116">
    <property type="entry name" value="REVERSE TRANSCRIPTASE ZINC-BINDING DOMAIN-CONTAINING PROTEIN-RELATED-RELATED"/>
    <property type="match status" value="1"/>
</dbReference>
<dbReference type="PANTHER" id="PTHR33116:SF86">
    <property type="entry name" value="REVERSE TRANSCRIPTASE DOMAIN-CONTAINING PROTEIN"/>
    <property type="match status" value="1"/>
</dbReference>
<dbReference type="InterPro" id="IPR000477">
    <property type="entry name" value="RT_dom"/>
</dbReference>
<dbReference type="GeneTree" id="ENSGT00990000204465"/>
<dbReference type="InterPro" id="IPR043502">
    <property type="entry name" value="DNA/RNA_pol_sf"/>
</dbReference>
<evidence type="ECO:0000313" key="2">
    <source>
        <dbReference type="Ensembl" id="ENSEBUP00000014728.1"/>
    </source>
</evidence>
<accession>A0A8C4QFJ7</accession>
<organism evidence="2 3">
    <name type="scientific">Eptatretus burgeri</name>
    <name type="common">Inshore hagfish</name>
    <dbReference type="NCBI Taxonomy" id="7764"/>
    <lineage>
        <taxon>Eukaryota</taxon>
        <taxon>Metazoa</taxon>
        <taxon>Chordata</taxon>
        <taxon>Craniata</taxon>
        <taxon>Vertebrata</taxon>
        <taxon>Cyclostomata</taxon>
        <taxon>Myxini</taxon>
        <taxon>Myxiniformes</taxon>
        <taxon>Myxinidae</taxon>
        <taxon>Eptatretinae</taxon>
        <taxon>Eptatretus</taxon>
    </lineage>
</organism>
<name>A0A8C4QFJ7_EPTBU</name>
<reference evidence="2" key="1">
    <citation type="submission" date="2025-08" db="UniProtKB">
        <authorList>
            <consortium name="Ensembl"/>
        </authorList>
    </citation>
    <scope>IDENTIFICATION</scope>
</reference>
<dbReference type="PROSITE" id="PS50878">
    <property type="entry name" value="RT_POL"/>
    <property type="match status" value="1"/>
</dbReference>
<reference evidence="2" key="2">
    <citation type="submission" date="2025-09" db="UniProtKB">
        <authorList>
            <consortium name="Ensembl"/>
        </authorList>
    </citation>
    <scope>IDENTIFICATION</scope>
</reference>
<dbReference type="Pfam" id="PF00078">
    <property type="entry name" value="RVT_1"/>
    <property type="match status" value="1"/>
</dbReference>
<dbReference type="Ensembl" id="ENSEBUT00000015304.1">
    <property type="protein sequence ID" value="ENSEBUP00000014728.1"/>
    <property type="gene ID" value="ENSEBUG00000009282.1"/>
</dbReference>
<sequence length="291" mass="33971">MIPLGCRHEKAKHVRRSFRLNYFLCSPFQVQRGIRQGCPLSGLLFCLLLELLLINLRLSLSGFVPSPEEHHIIVSPYTDDICVIIRNDQDRTTLLDSLHMFHRASSLKVNWQKSNALWVFSVTRTSGWPPLAPPHSLPKGLSWEREGVKYLGVYLGPYQCSLMNWEGMVDDVTKRLQKWKHFLPQMSFRGRTLIVNTSVASVLWHRFICLQPPDTLLKDIQRILVSITDTRKKAKNGQTMMPLMLRSTIRSRSCQDRGTSKVRPTWEIPWWYRSYVLVWKISSSLWRQLVR</sequence>
<proteinExistence type="predicted"/>
<evidence type="ECO:0000313" key="3">
    <source>
        <dbReference type="Proteomes" id="UP000694388"/>
    </source>
</evidence>
<keyword evidence="3" id="KW-1185">Reference proteome</keyword>